<dbReference type="GO" id="GO:0051753">
    <property type="term" value="F:mannan synthase activity"/>
    <property type="evidence" value="ECO:0007669"/>
    <property type="project" value="TreeGrafter"/>
</dbReference>
<keyword evidence="8" id="KW-0961">Cell wall biogenesis/degradation</keyword>
<evidence type="ECO:0000256" key="10">
    <source>
        <dbReference type="ARBA" id="ARBA00060879"/>
    </source>
</evidence>
<comment type="catalytic activity">
    <reaction evidence="9">
        <text>GDP-mannose + (glucomannan)n = GDP + (glucomannan)n+1.</text>
        <dbReference type="EC" id="2.4.1.32"/>
    </reaction>
</comment>
<feature type="transmembrane region" description="Helical" evidence="12">
    <location>
        <begin position="566"/>
        <end position="584"/>
    </location>
</feature>
<dbReference type="Pfam" id="PF00535">
    <property type="entry name" value="Glycos_transf_2"/>
    <property type="match status" value="1"/>
</dbReference>
<dbReference type="Pfam" id="PF13632">
    <property type="entry name" value="Glyco_trans_2_3"/>
    <property type="match status" value="1"/>
</dbReference>
<evidence type="ECO:0000256" key="4">
    <source>
        <dbReference type="ARBA" id="ARBA00022692"/>
    </source>
</evidence>
<dbReference type="EC" id="2.4.1.32" evidence="11"/>
<comment type="subcellular location">
    <subcellularLocation>
        <location evidence="1">Golgi apparatus membrane</location>
        <topology evidence="1">Multi-pass membrane protein</topology>
    </subcellularLocation>
</comment>
<keyword evidence="3" id="KW-0808">Transferase</keyword>
<feature type="domain" description="Glycosyltransferase 2-like" evidence="14">
    <location>
        <begin position="168"/>
        <end position="298"/>
    </location>
</feature>
<feature type="signal peptide" evidence="13">
    <location>
        <begin position="1"/>
        <end position="19"/>
    </location>
</feature>
<feature type="transmembrane region" description="Helical" evidence="12">
    <location>
        <begin position="476"/>
        <end position="494"/>
    </location>
</feature>
<gene>
    <name evidence="16" type="primary">CSLA4</name>
    <name evidence="16" type="ORF">KSP39_PZI017071</name>
</gene>
<evidence type="ECO:0000313" key="17">
    <source>
        <dbReference type="Proteomes" id="UP001418222"/>
    </source>
</evidence>
<evidence type="ECO:0000256" key="11">
    <source>
        <dbReference type="ARBA" id="ARBA00066505"/>
    </source>
</evidence>
<dbReference type="Proteomes" id="UP001418222">
    <property type="component" value="Unassembled WGS sequence"/>
</dbReference>
<keyword evidence="4 12" id="KW-0812">Transmembrane</keyword>
<feature type="chain" id="PRO_5043032115" description="glucomannan 4-beta-mannosyltransferase" evidence="13">
    <location>
        <begin position="20"/>
        <end position="616"/>
    </location>
</feature>
<evidence type="ECO:0000259" key="15">
    <source>
        <dbReference type="Pfam" id="PF13632"/>
    </source>
</evidence>
<keyword evidence="17" id="KW-1185">Reference proteome</keyword>
<dbReference type="PANTHER" id="PTHR32044:SF43">
    <property type="entry name" value="GLUCOMANNAN 4-BETA-MANNOSYLTRANSFERASE 4-RELATED"/>
    <property type="match status" value="1"/>
</dbReference>
<dbReference type="AlphaFoldDB" id="A0AAP0B894"/>
<evidence type="ECO:0000256" key="8">
    <source>
        <dbReference type="ARBA" id="ARBA00023316"/>
    </source>
</evidence>
<dbReference type="InterPro" id="IPR001173">
    <property type="entry name" value="Glyco_trans_2-like"/>
</dbReference>
<organism evidence="16 17">
    <name type="scientific">Platanthera zijinensis</name>
    <dbReference type="NCBI Taxonomy" id="2320716"/>
    <lineage>
        <taxon>Eukaryota</taxon>
        <taxon>Viridiplantae</taxon>
        <taxon>Streptophyta</taxon>
        <taxon>Embryophyta</taxon>
        <taxon>Tracheophyta</taxon>
        <taxon>Spermatophyta</taxon>
        <taxon>Magnoliopsida</taxon>
        <taxon>Liliopsida</taxon>
        <taxon>Asparagales</taxon>
        <taxon>Orchidaceae</taxon>
        <taxon>Orchidoideae</taxon>
        <taxon>Orchideae</taxon>
        <taxon>Orchidinae</taxon>
        <taxon>Platanthera</taxon>
    </lineage>
</organism>
<dbReference type="CDD" id="cd06437">
    <property type="entry name" value="CESA_CaSu_A2"/>
    <property type="match status" value="1"/>
</dbReference>
<feature type="transmembrane region" description="Helical" evidence="12">
    <location>
        <begin position="102"/>
        <end position="135"/>
    </location>
</feature>
<evidence type="ECO:0000313" key="16">
    <source>
        <dbReference type="EMBL" id="KAK8931352.1"/>
    </source>
</evidence>
<evidence type="ECO:0000256" key="12">
    <source>
        <dbReference type="SAM" id="Phobius"/>
    </source>
</evidence>
<name>A0AAP0B894_9ASPA</name>
<dbReference type="PANTHER" id="PTHR32044">
    <property type="entry name" value="GLUCOMANNAN 4-BETA-MANNOSYLTRANSFERASE 9"/>
    <property type="match status" value="1"/>
</dbReference>
<dbReference type="InterPro" id="IPR029044">
    <property type="entry name" value="Nucleotide-diphossugar_trans"/>
</dbReference>
<protein>
    <recommendedName>
        <fullName evidence="11">glucomannan 4-beta-mannosyltransferase</fullName>
        <ecNumber evidence="11">2.4.1.32</ecNumber>
    </recommendedName>
</protein>
<evidence type="ECO:0000256" key="2">
    <source>
        <dbReference type="ARBA" id="ARBA00022676"/>
    </source>
</evidence>
<dbReference type="GO" id="GO:0071555">
    <property type="term" value="P:cell wall organization"/>
    <property type="evidence" value="ECO:0007669"/>
    <property type="project" value="UniProtKB-KW"/>
</dbReference>
<evidence type="ECO:0000256" key="9">
    <source>
        <dbReference type="ARBA" id="ARBA00051800"/>
    </source>
</evidence>
<evidence type="ECO:0000259" key="14">
    <source>
        <dbReference type="Pfam" id="PF00535"/>
    </source>
</evidence>
<evidence type="ECO:0000256" key="1">
    <source>
        <dbReference type="ARBA" id="ARBA00004653"/>
    </source>
</evidence>
<evidence type="ECO:0000256" key="6">
    <source>
        <dbReference type="ARBA" id="ARBA00023034"/>
    </source>
</evidence>
<evidence type="ECO:0000256" key="13">
    <source>
        <dbReference type="SAM" id="SignalP"/>
    </source>
</evidence>
<reference evidence="16 17" key="1">
    <citation type="journal article" date="2022" name="Nat. Plants">
        <title>Genomes of leafy and leafless Platanthera orchids illuminate the evolution of mycoheterotrophy.</title>
        <authorList>
            <person name="Li M.H."/>
            <person name="Liu K.W."/>
            <person name="Li Z."/>
            <person name="Lu H.C."/>
            <person name="Ye Q.L."/>
            <person name="Zhang D."/>
            <person name="Wang J.Y."/>
            <person name="Li Y.F."/>
            <person name="Zhong Z.M."/>
            <person name="Liu X."/>
            <person name="Yu X."/>
            <person name="Liu D.K."/>
            <person name="Tu X.D."/>
            <person name="Liu B."/>
            <person name="Hao Y."/>
            <person name="Liao X.Y."/>
            <person name="Jiang Y.T."/>
            <person name="Sun W.H."/>
            <person name="Chen J."/>
            <person name="Chen Y.Q."/>
            <person name="Ai Y."/>
            <person name="Zhai J.W."/>
            <person name="Wu S.S."/>
            <person name="Zhou Z."/>
            <person name="Hsiao Y.Y."/>
            <person name="Wu W.L."/>
            <person name="Chen Y.Y."/>
            <person name="Lin Y.F."/>
            <person name="Hsu J.L."/>
            <person name="Li C.Y."/>
            <person name="Wang Z.W."/>
            <person name="Zhao X."/>
            <person name="Zhong W.Y."/>
            <person name="Ma X.K."/>
            <person name="Ma L."/>
            <person name="Huang J."/>
            <person name="Chen G.Z."/>
            <person name="Huang M.Z."/>
            <person name="Huang L."/>
            <person name="Peng D.H."/>
            <person name="Luo Y.B."/>
            <person name="Zou S.Q."/>
            <person name="Chen S.P."/>
            <person name="Lan S."/>
            <person name="Tsai W.C."/>
            <person name="Van de Peer Y."/>
            <person name="Liu Z.J."/>
        </authorList>
    </citation>
    <scope>NUCLEOTIDE SEQUENCE [LARGE SCALE GENOMIC DNA]</scope>
    <source>
        <strain evidence="16">Lor287</strain>
    </source>
</reference>
<keyword evidence="5 12" id="KW-1133">Transmembrane helix</keyword>
<keyword evidence="13" id="KW-0732">Signal</keyword>
<comment type="similarity">
    <text evidence="10">Belongs to the glycosyltransferase 2 family. Plant cellulose synthase-like A subfamily.</text>
</comment>
<dbReference type="EMBL" id="JBBWWQ010000014">
    <property type="protein sequence ID" value="KAK8931352.1"/>
    <property type="molecule type" value="Genomic_DNA"/>
</dbReference>
<accession>A0AAP0B894</accession>
<comment type="caution">
    <text evidence="16">The sequence shown here is derived from an EMBL/GenBank/DDBJ whole genome shotgun (WGS) entry which is preliminary data.</text>
</comment>
<dbReference type="Gene3D" id="3.90.550.10">
    <property type="entry name" value="Spore Coat Polysaccharide Biosynthesis Protein SpsA, Chain A"/>
    <property type="match status" value="1"/>
</dbReference>
<feature type="transmembrane region" description="Helical" evidence="12">
    <location>
        <begin position="590"/>
        <end position="611"/>
    </location>
</feature>
<evidence type="ECO:0000256" key="5">
    <source>
        <dbReference type="ARBA" id="ARBA00022989"/>
    </source>
</evidence>
<dbReference type="SUPFAM" id="SSF53448">
    <property type="entry name" value="Nucleotide-diphospho-sugar transferases"/>
    <property type="match status" value="1"/>
</dbReference>
<feature type="domain" description="Glycosyltransferase 2-like" evidence="15">
    <location>
        <begin position="329"/>
        <end position="462"/>
    </location>
</feature>
<sequence>MRNVLNPVVFALTIAAAEATSAAAASSLALGPLLGQPTSSNTPPSIILLPSKAISTTSRLAAEWAHGIGLSVSSSLDLIFQSAAGSVPDKLIYAWNLVRMKALAPVLTVLVAACLVMSVMMIVEVSSMASVSLAVKLLRRRPDKRYKWEPIKSDEETGSLAYPMVLVQIPMFNEREVYKLSIGAACALTWPPDRIIIQVLDDSTDPAIKDLVALECKAWASKGTNITYEVRDNRKGYKAGALKKGMEHTYVQYCEFVAIFDADFQPEADFLIRTIPYLVCNSHIALIQARWEFVNYRECLMTKIQKISLDYHFKVEQEAGSSTFAFFGFNGNYANHTTVIGVPLLILGTAGVWRIRAIDEAGGWKDRTTVEDMDLAVRAGLKGWKFLYVGDIKVKSELPSTFKAYRHQQHRWTSGAANLFRKVAFDILVTENASIWKKFHVLYSFFFVRRIIIHIVTFLFYSIVVPASVLVPDLSIPLWGVMYIPTAITALNALSNPRFIHIMPFWVVFENVMSLHRMKATLLGLLDMGNVNEWVVTEKLGEAPKTKPENHRPEATATKFIDRINFTELAFAVYLLCCASYNVVYGKNYYYVYLFLQAFAFIAIGFGYAGASRSRS</sequence>
<keyword evidence="7 12" id="KW-0472">Membrane</keyword>
<dbReference type="GO" id="GO:0000139">
    <property type="term" value="C:Golgi membrane"/>
    <property type="evidence" value="ECO:0007669"/>
    <property type="project" value="UniProtKB-SubCell"/>
</dbReference>
<dbReference type="FunFam" id="3.90.550.10:FF:000015">
    <property type="entry name" value="Glucomannan 4-beta-mannosyltransferase 9"/>
    <property type="match status" value="1"/>
</dbReference>
<dbReference type="GO" id="GO:0047259">
    <property type="term" value="F:glucomannan 4-beta-mannosyltransferase activity"/>
    <property type="evidence" value="ECO:0007669"/>
    <property type="project" value="UniProtKB-EC"/>
</dbReference>
<feature type="transmembrane region" description="Helical" evidence="12">
    <location>
        <begin position="441"/>
        <end position="464"/>
    </location>
</feature>
<evidence type="ECO:0000256" key="3">
    <source>
        <dbReference type="ARBA" id="ARBA00022679"/>
    </source>
</evidence>
<evidence type="ECO:0000256" key="7">
    <source>
        <dbReference type="ARBA" id="ARBA00023136"/>
    </source>
</evidence>
<keyword evidence="2" id="KW-0328">Glycosyltransferase</keyword>
<proteinExistence type="inferred from homology"/>
<keyword evidence="6" id="KW-0333">Golgi apparatus</keyword>